<name>A0A921R6Q2_SORBI</name>
<evidence type="ECO:0000256" key="1">
    <source>
        <dbReference type="ARBA" id="ARBA00004141"/>
    </source>
</evidence>
<dbReference type="GO" id="GO:0009579">
    <property type="term" value="C:thylakoid"/>
    <property type="evidence" value="ECO:0007669"/>
    <property type="project" value="InterPro"/>
</dbReference>
<dbReference type="Pfam" id="PF14159">
    <property type="entry name" value="CAAD"/>
    <property type="match status" value="1"/>
</dbReference>
<reference evidence="5" key="1">
    <citation type="journal article" date="2019" name="BMC Genomics">
        <title>A new reference genome for Sorghum bicolor reveals high levels of sequence similarity between sweet and grain genotypes: implications for the genetics of sugar metabolism.</title>
        <authorList>
            <person name="Cooper E.A."/>
            <person name="Brenton Z.W."/>
            <person name="Flinn B.S."/>
            <person name="Jenkins J."/>
            <person name="Shu S."/>
            <person name="Flowers D."/>
            <person name="Luo F."/>
            <person name="Wang Y."/>
            <person name="Xia P."/>
            <person name="Barry K."/>
            <person name="Daum C."/>
            <person name="Lipzen A."/>
            <person name="Yoshinaga Y."/>
            <person name="Schmutz J."/>
            <person name="Saski C."/>
            <person name="Vermerris W."/>
            <person name="Kresovich S."/>
        </authorList>
    </citation>
    <scope>NUCLEOTIDE SEQUENCE</scope>
</reference>
<dbReference type="PANTHER" id="PTHR33222:SF2">
    <property type="entry name" value="PROTEIN CURVATURE THYLAKOID 1D, CHLOROPLASTIC"/>
    <property type="match status" value="1"/>
</dbReference>
<sequence length="347" mass="36863">MPGPGTGEKRKRKHHLSSNHPKACEEESARPQKAQAQAAGSRRMSRKLPSGRRSSRTQDCRRVGALVVHTSCSTAPGPGSHQPSITLASSSIPPRGSQKPQNPTRPASTERGEQREWEIMELCVSTTAASVRATTAAPISFAPPRRGGASASTALPVHHRRIPTRGTPWPHPSRSVSDTLSFVLLALMCFASGWRCAASAAVPDPVPSEEPASASYTVVVTDKPDTPADDKVEEVSAAPSGSAEAPVAELVSSEASPSPDGGGLDEILSKLNIEVTPTLILTGSAAFVALWILSSVVAAIDSVPLLPKLLELVGTGYSIWFIARYLLFKESRDDLFAKFEDLIQRIV</sequence>
<gene>
    <name evidence="5" type="ORF">BDA96_04G327100</name>
</gene>
<proteinExistence type="predicted"/>
<dbReference type="AlphaFoldDB" id="A0A921R6Q2"/>
<comment type="subcellular location">
    <subcellularLocation>
        <location evidence="1">Membrane</location>
        <topology evidence="1">Multi-pass membrane protein</topology>
    </subcellularLocation>
</comment>
<dbReference type="PANTHER" id="PTHR33222">
    <property type="match status" value="1"/>
</dbReference>
<evidence type="ECO:0000256" key="2">
    <source>
        <dbReference type="SAM" id="MobiDB-lite"/>
    </source>
</evidence>
<dbReference type="InterPro" id="IPR033344">
    <property type="entry name" value="CURT1"/>
</dbReference>
<evidence type="ECO:0000259" key="4">
    <source>
        <dbReference type="Pfam" id="PF14159"/>
    </source>
</evidence>
<evidence type="ECO:0000313" key="6">
    <source>
        <dbReference type="Proteomes" id="UP000807115"/>
    </source>
</evidence>
<reference evidence="5" key="2">
    <citation type="submission" date="2020-10" db="EMBL/GenBank/DDBJ databases">
        <authorList>
            <person name="Cooper E.A."/>
            <person name="Brenton Z.W."/>
            <person name="Flinn B.S."/>
            <person name="Jenkins J."/>
            <person name="Shu S."/>
            <person name="Flowers D."/>
            <person name="Luo F."/>
            <person name="Wang Y."/>
            <person name="Xia P."/>
            <person name="Barry K."/>
            <person name="Daum C."/>
            <person name="Lipzen A."/>
            <person name="Yoshinaga Y."/>
            <person name="Schmutz J."/>
            <person name="Saski C."/>
            <person name="Vermerris W."/>
            <person name="Kresovich S."/>
        </authorList>
    </citation>
    <scope>NUCLEOTIDE SEQUENCE</scope>
</reference>
<dbReference type="GO" id="GO:0016020">
    <property type="term" value="C:membrane"/>
    <property type="evidence" value="ECO:0007669"/>
    <property type="project" value="UniProtKB-SubCell"/>
</dbReference>
<feature type="region of interest" description="Disordered" evidence="2">
    <location>
        <begin position="1"/>
        <end position="114"/>
    </location>
</feature>
<keyword evidence="3" id="KW-0812">Transmembrane</keyword>
<keyword evidence="3" id="KW-0472">Membrane</keyword>
<organism evidence="5 6">
    <name type="scientific">Sorghum bicolor</name>
    <name type="common">Sorghum</name>
    <name type="synonym">Sorghum vulgare</name>
    <dbReference type="NCBI Taxonomy" id="4558"/>
    <lineage>
        <taxon>Eukaryota</taxon>
        <taxon>Viridiplantae</taxon>
        <taxon>Streptophyta</taxon>
        <taxon>Embryophyta</taxon>
        <taxon>Tracheophyta</taxon>
        <taxon>Spermatophyta</taxon>
        <taxon>Magnoliopsida</taxon>
        <taxon>Liliopsida</taxon>
        <taxon>Poales</taxon>
        <taxon>Poaceae</taxon>
        <taxon>PACMAD clade</taxon>
        <taxon>Panicoideae</taxon>
        <taxon>Andropogonodae</taxon>
        <taxon>Andropogoneae</taxon>
        <taxon>Sorghinae</taxon>
        <taxon>Sorghum</taxon>
    </lineage>
</organism>
<feature type="domain" description="Cyanobacterial aminoacyl-tRNA synthetase CAAD" evidence="4">
    <location>
        <begin position="276"/>
        <end position="346"/>
    </location>
</feature>
<dbReference type="Proteomes" id="UP000807115">
    <property type="component" value="Chromosome 4"/>
</dbReference>
<keyword evidence="3" id="KW-1133">Transmembrane helix</keyword>
<dbReference type="EMBL" id="CM027683">
    <property type="protein sequence ID" value="KAG0534989.1"/>
    <property type="molecule type" value="Genomic_DNA"/>
</dbReference>
<feature type="transmembrane region" description="Helical" evidence="3">
    <location>
        <begin position="312"/>
        <end position="328"/>
    </location>
</feature>
<feature type="transmembrane region" description="Helical" evidence="3">
    <location>
        <begin position="279"/>
        <end position="300"/>
    </location>
</feature>
<comment type="caution">
    <text evidence="5">The sequence shown here is derived from an EMBL/GenBank/DDBJ whole genome shotgun (WGS) entry which is preliminary data.</text>
</comment>
<accession>A0A921R6Q2</accession>
<protein>
    <recommendedName>
        <fullName evidence="4">Cyanobacterial aminoacyl-tRNA synthetase CAAD domain-containing protein</fullName>
    </recommendedName>
</protein>
<dbReference type="InterPro" id="IPR025564">
    <property type="entry name" value="CAAD_dom"/>
</dbReference>
<feature type="compositionally biased region" description="Polar residues" evidence="2">
    <location>
        <begin position="81"/>
        <end position="107"/>
    </location>
</feature>
<evidence type="ECO:0000256" key="3">
    <source>
        <dbReference type="SAM" id="Phobius"/>
    </source>
</evidence>
<evidence type="ECO:0000313" key="5">
    <source>
        <dbReference type="EMBL" id="KAG0534989.1"/>
    </source>
</evidence>
<feature type="compositionally biased region" description="Basic and acidic residues" evidence="2">
    <location>
        <begin position="222"/>
        <end position="234"/>
    </location>
</feature>
<feature type="region of interest" description="Disordered" evidence="2">
    <location>
        <begin position="222"/>
        <end position="245"/>
    </location>
</feature>
<feature type="compositionally biased region" description="Basic residues" evidence="2">
    <location>
        <begin position="43"/>
        <end position="55"/>
    </location>
</feature>